<dbReference type="SMART" id="SM00382">
    <property type="entry name" value="AAA"/>
    <property type="match status" value="1"/>
</dbReference>
<dbReference type="RefSeq" id="WP_196414659.1">
    <property type="nucleotide sequence ID" value="NZ_JADQTO010000006.1"/>
</dbReference>
<dbReference type="Gene3D" id="3.40.50.300">
    <property type="entry name" value="P-loop containing nucleotide triphosphate hydrolases"/>
    <property type="match status" value="1"/>
</dbReference>
<dbReference type="SUPFAM" id="SSF52540">
    <property type="entry name" value="P-loop containing nucleoside triphosphate hydrolases"/>
    <property type="match status" value="1"/>
</dbReference>
<dbReference type="InterPro" id="IPR027417">
    <property type="entry name" value="P-loop_NTPase"/>
</dbReference>
<dbReference type="PANTHER" id="PTHR23073">
    <property type="entry name" value="26S PROTEASOME REGULATORY SUBUNIT"/>
    <property type="match status" value="1"/>
</dbReference>
<keyword evidence="3 5" id="KW-0067">ATP-binding</keyword>
<name>A0A931C3T6_9ACTN</name>
<dbReference type="Pfam" id="PF00004">
    <property type="entry name" value="AAA"/>
    <property type="match status" value="1"/>
</dbReference>
<evidence type="ECO:0000313" key="5">
    <source>
        <dbReference type="EMBL" id="MBG0562869.1"/>
    </source>
</evidence>
<dbReference type="InterPro" id="IPR003593">
    <property type="entry name" value="AAA+_ATPase"/>
</dbReference>
<dbReference type="InterPro" id="IPR003959">
    <property type="entry name" value="ATPase_AAA_core"/>
</dbReference>
<organism evidence="5 6">
    <name type="scientific">Actinoplanes aureus</name>
    <dbReference type="NCBI Taxonomy" id="2792083"/>
    <lineage>
        <taxon>Bacteria</taxon>
        <taxon>Bacillati</taxon>
        <taxon>Actinomycetota</taxon>
        <taxon>Actinomycetes</taxon>
        <taxon>Micromonosporales</taxon>
        <taxon>Micromonosporaceae</taxon>
        <taxon>Actinoplanes</taxon>
    </lineage>
</organism>
<comment type="caution">
    <text evidence="5">The sequence shown here is derived from an EMBL/GenBank/DDBJ whole genome shotgun (WGS) entry which is preliminary data.</text>
</comment>
<evidence type="ECO:0000256" key="2">
    <source>
        <dbReference type="ARBA" id="ARBA00022741"/>
    </source>
</evidence>
<gene>
    <name evidence="5" type="ORF">I4J89_15535</name>
</gene>
<evidence type="ECO:0000313" key="6">
    <source>
        <dbReference type="Proteomes" id="UP000598146"/>
    </source>
</evidence>
<dbReference type="GO" id="GO:0005524">
    <property type="term" value="F:ATP binding"/>
    <property type="evidence" value="ECO:0007669"/>
    <property type="project" value="UniProtKB-KW"/>
</dbReference>
<dbReference type="AlphaFoldDB" id="A0A931C3T6"/>
<evidence type="ECO:0000259" key="4">
    <source>
        <dbReference type="SMART" id="SM00382"/>
    </source>
</evidence>
<keyword evidence="6" id="KW-1185">Reference proteome</keyword>
<comment type="similarity">
    <text evidence="1">Belongs to the AAA ATPase family.</text>
</comment>
<feature type="domain" description="AAA+ ATPase" evidence="4">
    <location>
        <begin position="490"/>
        <end position="622"/>
    </location>
</feature>
<proteinExistence type="inferred from homology"/>
<dbReference type="GO" id="GO:0016887">
    <property type="term" value="F:ATP hydrolysis activity"/>
    <property type="evidence" value="ECO:0007669"/>
    <property type="project" value="InterPro"/>
</dbReference>
<dbReference type="Proteomes" id="UP000598146">
    <property type="component" value="Unassembled WGS sequence"/>
</dbReference>
<sequence length="718" mass="77151">MPERPGTIHVDVSARVDRASLALAHLRLRLAPLQRALRAAAERRTERNARLTRPDLTPFCVTDEQVAALLDDVAASLVPDPGDGGAAPTAIEGEQERELRRLASAAGLPLPLDELAARLRLRRAEQDVLTLIAMPDLDAGYERIFAYVVDDLNRRVPGVELLTETLGGGPAVSRMLTESAPLRRYGLVRALPGDTSRTSQEFRLGDGVLEVLLGWSGEAGLVARDPGEVTAPPGWRPPANLDPDVPARIGPALSSGRLDLFGVWGAAAAHRDAALAVAAAADRPLRVLSGGPAPDELTSAVRIAADLGAILWIPADEVRGGPAERAIVELLGRTRLPVVVTGTAPWRPVPLLAHRAYAEVTLPAPDHRQRRAAWSAALPQLTDEVVTDLAARFRMSGDDLRAVAAVAETGARFAGNGQPDRIENHLPGALAAVTRGHNSAYARTVAPRHTLDDLVLPPEQHRRVLEIAAAFRAWPRVAEAWGFSRRAGDSGVKVLFTGEPGTGKTLTAEIIAGRLGLDLLKVDLSQLVSKWVGETEKNLELVFRQAEESQAVMFFDEADSLFGKRGDVRHGTDRYANLEVGYLLQRLESSDALIILASNLRENIDVGFTRRFHFVVNFVRPGQAERLRLWRAVFPPEAPLEADVDMAALARLDMTGAGIASAARSAALIAADAGRAIAMRDVVAGVTRQYQREARLLRAADLGGYASLLDGPARPDKG</sequence>
<evidence type="ECO:0000256" key="1">
    <source>
        <dbReference type="ARBA" id="ARBA00006914"/>
    </source>
</evidence>
<dbReference type="CDD" id="cd19481">
    <property type="entry name" value="RecA-like_protease"/>
    <property type="match status" value="1"/>
</dbReference>
<dbReference type="Pfam" id="PF22977">
    <property type="entry name" value="WHD"/>
    <property type="match status" value="1"/>
</dbReference>
<reference evidence="5" key="1">
    <citation type="submission" date="2020-11" db="EMBL/GenBank/DDBJ databases">
        <title>Isolation and identification of active actinomycetes.</title>
        <authorList>
            <person name="Sun X."/>
        </authorList>
    </citation>
    <scope>NUCLEOTIDE SEQUENCE</scope>
    <source>
        <strain evidence="5">NEAU-A11</strain>
    </source>
</reference>
<accession>A0A931C3T6</accession>
<protein>
    <submittedName>
        <fullName evidence="5">ATP-binding protein</fullName>
    </submittedName>
</protein>
<dbReference type="InterPro" id="IPR050221">
    <property type="entry name" value="26S_Proteasome_ATPase"/>
</dbReference>
<dbReference type="EMBL" id="JADQTO010000006">
    <property type="protein sequence ID" value="MBG0562869.1"/>
    <property type="molecule type" value="Genomic_DNA"/>
</dbReference>
<keyword evidence="2" id="KW-0547">Nucleotide-binding</keyword>
<dbReference type="InterPro" id="IPR054472">
    <property type="entry name" value="WHD"/>
</dbReference>
<evidence type="ECO:0000256" key="3">
    <source>
        <dbReference type="ARBA" id="ARBA00022840"/>
    </source>
</evidence>